<dbReference type="CDD" id="cd23958">
    <property type="entry name" value="SCC2"/>
    <property type="match status" value="1"/>
</dbReference>
<dbReference type="InterPro" id="IPR033031">
    <property type="entry name" value="Scc2/Nipped-B"/>
</dbReference>
<name>A0A834RBA1_SARSC</name>
<evidence type="ECO:0000256" key="4">
    <source>
        <dbReference type="ARBA" id="ARBA00023242"/>
    </source>
</evidence>
<dbReference type="GO" id="GO:0034087">
    <property type="term" value="P:establishment of mitotic sister chromatid cohesion"/>
    <property type="evidence" value="ECO:0007669"/>
    <property type="project" value="TreeGrafter"/>
</dbReference>
<gene>
    <name evidence="9" type="ORF">SSS_7985</name>
</gene>
<feature type="compositionally biased region" description="Polar residues" evidence="7">
    <location>
        <begin position="264"/>
        <end position="280"/>
    </location>
</feature>
<dbReference type="EnsemblMetazoa" id="SSS_7985s_mrna">
    <property type="protein sequence ID" value="KAF7493309.1"/>
    <property type="gene ID" value="SSS_7985"/>
</dbReference>
<feature type="region of interest" description="Disordered" evidence="7">
    <location>
        <begin position="461"/>
        <end position="509"/>
    </location>
</feature>
<evidence type="ECO:0000259" key="8">
    <source>
        <dbReference type="Pfam" id="PF12830"/>
    </source>
</evidence>
<dbReference type="InterPro" id="IPR016024">
    <property type="entry name" value="ARM-type_fold"/>
</dbReference>
<reference evidence="9" key="2">
    <citation type="submission" date="2020-01" db="EMBL/GenBank/DDBJ databases">
        <authorList>
            <person name="Korhonen P.K.K."/>
            <person name="Guangxu M.G."/>
            <person name="Wang T.W."/>
            <person name="Stroehlein A.J.S."/>
            <person name="Young N.D."/>
            <person name="Ang C.-S.A."/>
            <person name="Fernando D.W.F."/>
            <person name="Lu H.L."/>
            <person name="Taylor S.T."/>
            <person name="Ehtesham M.E.M."/>
            <person name="Najaraj S.H.N."/>
            <person name="Harsha G.H.G."/>
            <person name="Madugundu A.M."/>
            <person name="Renuse S.R."/>
            <person name="Holt D.H."/>
            <person name="Pandey A.P."/>
            <person name="Papenfuss A.P."/>
            <person name="Gasser R.B.G."/>
            <person name="Fischer K.F."/>
        </authorList>
    </citation>
    <scope>NUCLEOTIDE SEQUENCE</scope>
    <source>
        <strain evidence="9">SSS_KF_BRIS2020</strain>
    </source>
</reference>
<keyword evidence="3 6" id="KW-0677">Repeat</keyword>
<evidence type="ECO:0000256" key="2">
    <source>
        <dbReference type="ARBA" id="ARBA00009252"/>
    </source>
</evidence>
<feature type="region of interest" description="Disordered" evidence="7">
    <location>
        <begin position="384"/>
        <end position="449"/>
    </location>
</feature>
<feature type="compositionally biased region" description="Polar residues" evidence="7">
    <location>
        <begin position="461"/>
        <end position="472"/>
    </location>
</feature>
<feature type="compositionally biased region" description="Low complexity" evidence="7">
    <location>
        <begin position="288"/>
        <end position="300"/>
    </location>
</feature>
<evidence type="ECO:0000313" key="11">
    <source>
        <dbReference type="Proteomes" id="UP000070412"/>
    </source>
</evidence>
<dbReference type="GO" id="GO:0071169">
    <property type="term" value="P:establishment of protein localization to chromatin"/>
    <property type="evidence" value="ECO:0007669"/>
    <property type="project" value="TreeGrafter"/>
</dbReference>
<evidence type="ECO:0000256" key="1">
    <source>
        <dbReference type="ARBA" id="ARBA00004123"/>
    </source>
</evidence>
<evidence type="ECO:0000256" key="3">
    <source>
        <dbReference type="ARBA" id="ARBA00022737"/>
    </source>
</evidence>
<proteinExistence type="inferred from homology"/>
<evidence type="ECO:0000313" key="10">
    <source>
        <dbReference type="EnsemblMetazoa" id="KAF7493309.1"/>
    </source>
</evidence>
<dbReference type="GO" id="GO:0061775">
    <property type="term" value="F:cohesin loader activity"/>
    <property type="evidence" value="ECO:0007669"/>
    <property type="project" value="InterPro"/>
</dbReference>
<feature type="compositionally biased region" description="Polar residues" evidence="7">
    <location>
        <begin position="2077"/>
        <end position="2100"/>
    </location>
</feature>
<feature type="region of interest" description="Disordered" evidence="7">
    <location>
        <begin position="565"/>
        <end position="590"/>
    </location>
</feature>
<feature type="compositionally biased region" description="Low complexity" evidence="7">
    <location>
        <begin position="183"/>
        <end position="223"/>
    </location>
</feature>
<accession>A0A834RBA1</accession>
<dbReference type="GO" id="GO:0010468">
    <property type="term" value="P:regulation of gene expression"/>
    <property type="evidence" value="ECO:0007669"/>
    <property type="project" value="InterPro"/>
</dbReference>
<dbReference type="SUPFAM" id="SSF48371">
    <property type="entry name" value="ARM repeat"/>
    <property type="match status" value="1"/>
</dbReference>
<dbReference type="InterPro" id="IPR026003">
    <property type="entry name" value="Cohesin_HEAT"/>
</dbReference>
<feature type="compositionally biased region" description="Low complexity" evidence="7">
    <location>
        <begin position="487"/>
        <end position="501"/>
    </location>
</feature>
<comment type="similarity">
    <text evidence="2 6">Belongs to the SCC2/Nipped-B family.</text>
</comment>
<dbReference type="InterPro" id="IPR024986">
    <property type="entry name" value="Nipped-B_C"/>
</dbReference>
<dbReference type="OrthoDB" id="418242at2759"/>
<dbReference type="GO" id="GO:0003682">
    <property type="term" value="F:chromatin binding"/>
    <property type="evidence" value="ECO:0007669"/>
    <property type="project" value="TreeGrafter"/>
</dbReference>
<dbReference type="Pfam" id="PF12830">
    <property type="entry name" value="Nipped-B_C"/>
    <property type="match status" value="1"/>
</dbReference>
<evidence type="ECO:0000313" key="9">
    <source>
        <dbReference type="EMBL" id="KAF7493309.1"/>
    </source>
</evidence>
<feature type="compositionally biased region" description="Polar residues" evidence="7">
    <location>
        <begin position="390"/>
        <end position="416"/>
    </location>
</feature>
<dbReference type="PANTHER" id="PTHR21704:SF18">
    <property type="entry name" value="NIPPED-B-LIKE PROTEIN"/>
    <property type="match status" value="1"/>
</dbReference>
<feature type="compositionally biased region" description="Acidic residues" evidence="7">
    <location>
        <begin position="2125"/>
        <end position="2144"/>
    </location>
</feature>
<feature type="region of interest" description="Disordered" evidence="7">
    <location>
        <begin position="264"/>
        <end position="300"/>
    </location>
</feature>
<evidence type="ECO:0000256" key="6">
    <source>
        <dbReference type="RuleBase" id="RU364107"/>
    </source>
</evidence>
<feature type="compositionally biased region" description="Basic residues" evidence="7">
    <location>
        <begin position="576"/>
        <end position="586"/>
    </location>
</feature>
<comment type="subcellular location">
    <subcellularLocation>
        <location evidence="1 6">Nucleus</location>
    </subcellularLocation>
</comment>
<feature type="region of interest" description="Disordered" evidence="7">
    <location>
        <begin position="2067"/>
        <end position="2144"/>
    </location>
</feature>
<reference evidence="10" key="3">
    <citation type="submission" date="2022-06" db="UniProtKB">
        <authorList>
            <consortium name="EnsemblMetazoa"/>
        </authorList>
    </citation>
    <scope>IDENTIFICATION</scope>
</reference>
<dbReference type="Proteomes" id="UP000070412">
    <property type="component" value="Unassembled WGS sequence"/>
</dbReference>
<dbReference type="Pfam" id="PF12765">
    <property type="entry name" value="Cohesin_HEAT"/>
    <property type="match status" value="1"/>
</dbReference>
<feature type="region of interest" description="Disordered" evidence="7">
    <location>
        <begin position="183"/>
        <end position="224"/>
    </location>
</feature>
<sequence>MNPINNLVGGSNMAPISGNGIATTGPGAGPTSVSGTSNNLQQMFMHAAFDTNMASSVTLACCQSLCDVLTELPLPSAVIDKSTHTNSLINGLNISSVTKNNLLNDLSTIPALQQALYLTKQQINEITLTNNNSTDSTTSPSNSEGNSVNSNSVSNSSTSQQPSQLLHELLARGCFFNSPNSLESSSVSSASINDDPSSIYQTSTHSINNSINNNNSTSNSNNNLQDLNADLHTIEPSIDRHMTDLHQNLMNDLINDCDPVSTINANSSNDLSHQQSNFTPQHHHSHQHSLSSQQTNHHSSVLNSELTGDSVLQHQSHHIQSNMIADDNYSQLNHHHQFSGSIQPGNLNSIQRNVNDIKIESPQHSQPNNSSNYPLLDERIKNEHKEAAQKSIQAASTTFVPTSQTSGQQNFTQEQCSNQNISNLNSSNNYDDQAVASQNSSTSGTLDNNIRNLRVKSEIKYSSNQDQSQLNNEEFKPNISSKRSRNDSSTTSSSATKKTPSFQRRSISDMKPQIRSVKYSFSDADYDDFFLNTTTIDIIVRFEQIIDQILSTSCNDFNDYNDIPSDNEYNNDPFKKSSHNKKKKSKSSMNSYEDFDNHVNGLTFNVTIDAEQIKEIMILSAKIKQSNRVNEIERKKLILFLTVLSNQLNLWFTRYKSKTSAILASSNDECNDYEEIEERAYYWELCCNASQSALHIMTSTSNQNEQSNLISLEELIEVTVDFISHNLSAVTHVTTTNKSPKSKSTTHQVNHFGVTKRHVTRWTQLLQLLFEFINLRTKGSLTDTLILSLTRISMSALFLLQNTAEMQFVSIEILCHVFEEYPKHRISILEELLNSLSKIPTKKSHRRDSVLTQMLIRLTNAFFQPNPLNTHTRDSLSKQSTAALQVISSFLSHFLRKCHQNQSTNNSDVDFKLIFESLLNDLLDSIHSPHTTASILIIQVIIKLLISYLAPNQNSKQQNTSLSARLLAIEYLSIVCSKFAQFLAEKDDTIKELSKTFKIIDDAEGVKPSRKSKQNVNNENQFTNKLWNHLVDYFNSEKLIREKLVLASIWSKDKFYTENEQRSQQFFQKLNLKKVKEDNGSIIDISTAALCIQYMEFVHFSTNSRLFDISISHVTASLSNTSNTTQRSRAMKCLSNILSSCTIDKATQLLSRTDLQNAMRSALLDPSTSVREATVDLIGRFVLQSKDQNLCQRYSDLIGDRILDTGVSVRKRVIKILRDFCIEFPEFEKCGEMAVKIVRRINDDGEGIRRLVVDTCRDLWFTNTNSTSIKYKVYSLLHVIASMINDNASMESMQSLFDQLIKNDTIAITQQICDSIVNDVLIDDMPQCSKITQLSAVQCLAMISQCCPELMVKHCDTLQSLMSLPCETLIEISLRMKLIQTIERVLPHINNPSPYLLTRIEEDLTKNILQSSANIIQCSVKCLSILIKNHTKNAKLAVELFSKFQQILYQYKNLLYEGQNQQQVKPKLLRAIYTCGLFAKYFSTHIQDYKDRVRDTFIELILLPYDVDIKCKSIVALGFVIESDPKICLLPNVIEIYTRILKNEYSDGDSINNQTRKNDELFCIQVLNNFRNYLSESIESDENAAKTIEWARESLKSMTSAEDDSSSTQSQIIQRYLSAILINSLNPNLSIRRVACNVIHVIHSGGHVHPLQLVPHLVAMTCDDDYQIRIRADHVLHDIERKYHGYVAMKSKEAVNLSALFCKKLKCFGYRVYLEKNSTSAQDGQNLIAIQTTNKEICARMSSLYHVICNTRQSRRGFITSLLRHFDSSEMMVKNSNQNNQSEIIDIEFIAENILFFPYTVFDEILYILNQLECTSSINSTHVTQLFKEIFIVEKPYQEPSHSQCEQQAIIDPNIPMYDEMGNLNPHYFYQQQQQQLLQQQIAQNNLERGPNPIDIEDIDLENEEQLKKYENNIHVNFNLLLNDVNNERLSNLVNSLRIIYLSTLLRTLLKECYLLKDEKINDYSTNDSKTWEKPVHRRQIESVHLRELFDQAKPNISVQDSLLLSNDLSEIERQLLGEWRRFKQVSLNNSDPNFKQSFLSKLFQSTKITSSTTTSYCAVNESNEKISKDSSEDMNSESNCLNTPPAQTSSNKNVSVTSDTKALKTSGKKSKSAKKKHRKRVVVSDEESNEEEDDYDDDEDYHL</sequence>
<keyword evidence="5 6" id="KW-0131">Cell cycle</keyword>
<feature type="compositionally biased region" description="Basic residues" evidence="7">
    <location>
        <begin position="2107"/>
        <end position="2122"/>
    </location>
</feature>
<dbReference type="InterPro" id="IPR011989">
    <property type="entry name" value="ARM-like"/>
</dbReference>
<feature type="compositionally biased region" description="Polar residues" evidence="7">
    <location>
        <begin position="435"/>
        <end position="449"/>
    </location>
</feature>
<organism evidence="9">
    <name type="scientific">Sarcoptes scabiei</name>
    <name type="common">Itch mite</name>
    <name type="synonym">Acarus scabiei</name>
    <dbReference type="NCBI Taxonomy" id="52283"/>
    <lineage>
        <taxon>Eukaryota</taxon>
        <taxon>Metazoa</taxon>
        <taxon>Ecdysozoa</taxon>
        <taxon>Arthropoda</taxon>
        <taxon>Chelicerata</taxon>
        <taxon>Arachnida</taxon>
        <taxon>Acari</taxon>
        <taxon>Acariformes</taxon>
        <taxon>Sarcoptiformes</taxon>
        <taxon>Astigmata</taxon>
        <taxon>Psoroptidia</taxon>
        <taxon>Sarcoptoidea</taxon>
        <taxon>Sarcoptidae</taxon>
        <taxon>Sarcoptinae</taxon>
        <taxon>Sarcoptes</taxon>
    </lineage>
</organism>
<dbReference type="GO" id="GO:0090694">
    <property type="term" value="C:Scc2-Scc4 cohesin loading complex"/>
    <property type="evidence" value="ECO:0007669"/>
    <property type="project" value="TreeGrafter"/>
</dbReference>
<feature type="compositionally biased region" description="Low complexity" evidence="7">
    <location>
        <begin position="417"/>
        <end position="429"/>
    </location>
</feature>
<dbReference type="GO" id="GO:1990414">
    <property type="term" value="P:replication-born double-strand break repair via sister chromatid exchange"/>
    <property type="evidence" value="ECO:0007669"/>
    <property type="project" value="TreeGrafter"/>
</dbReference>
<dbReference type="GO" id="GO:0140588">
    <property type="term" value="P:chromatin looping"/>
    <property type="evidence" value="ECO:0007669"/>
    <property type="project" value="InterPro"/>
</dbReference>
<dbReference type="Gene3D" id="1.25.10.10">
    <property type="entry name" value="Leucine-rich Repeat Variant"/>
    <property type="match status" value="1"/>
</dbReference>
<evidence type="ECO:0000256" key="5">
    <source>
        <dbReference type="ARBA" id="ARBA00023306"/>
    </source>
</evidence>
<feature type="domain" description="Sister chromatid cohesion C-terminal" evidence="8">
    <location>
        <begin position="1610"/>
        <end position="1813"/>
    </location>
</feature>
<dbReference type="PANTHER" id="PTHR21704">
    <property type="entry name" value="NIPPED-B-LIKE PROTEIN DELANGIN SCC2-RELATED"/>
    <property type="match status" value="1"/>
</dbReference>
<protein>
    <recommendedName>
        <fullName evidence="6">Nipped-B protein</fullName>
    </recommendedName>
</protein>
<keyword evidence="11" id="KW-1185">Reference proteome</keyword>
<evidence type="ECO:0000256" key="7">
    <source>
        <dbReference type="SAM" id="MobiDB-lite"/>
    </source>
</evidence>
<keyword evidence="4 6" id="KW-0539">Nucleus</keyword>
<dbReference type="EMBL" id="WVUK01000056">
    <property type="protein sequence ID" value="KAF7493309.1"/>
    <property type="molecule type" value="Genomic_DNA"/>
</dbReference>
<reference evidence="11" key="1">
    <citation type="journal article" date="2020" name="PLoS Negl. Trop. Dis.">
        <title>High-quality nuclear genome for Sarcoptes scabiei-A critical resource for a neglected parasite.</title>
        <authorList>
            <person name="Korhonen P.K."/>
            <person name="Gasser R.B."/>
            <person name="Ma G."/>
            <person name="Wang T."/>
            <person name="Stroehlein A.J."/>
            <person name="Young N.D."/>
            <person name="Ang C.S."/>
            <person name="Fernando D.D."/>
            <person name="Lu H.C."/>
            <person name="Taylor S."/>
            <person name="Reynolds S.L."/>
            <person name="Mofiz E."/>
            <person name="Najaraj S.H."/>
            <person name="Gowda H."/>
            <person name="Madugundu A."/>
            <person name="Renuse S."/>
            <person name="Holt D."/>
            <person name="Pandey A."/>
            <person name="Papenfuss A.T."/>
            <person name="Fischer K."/>
        </authorList>
    </citation>
    <scope>NUCLEOTIDE SEQUENCE [LARGE SCALE GENOMIC DNA]</scope>
</reference>
<feature type="region of interest" description="Disordered" evidence="7">
    <location>
        <begin position="129"/>
        <end position="163"/>
    </location>
</feature>